<protein>
    <submittedName>
        <fullName evidence="2">Uncharacterized protein</fullName>
    </submittedName>
</protein>
<gene>
    <name evidence="2" type="ORF">RCL2_000253800</name>
</gene>
<reference evidence="2" key="1">
    <citation type="submission" date="2019-10" db="EMBL/GenBank/DDBJ databases">
        <title>Conservation and host-specific expression of non-tandemly repeated heterogenous ribosome RNA gene in arbuscular mycorrhizal fungi.</title>
        <authorList>
            <person name="Maeda T."/>
            <person name="Kobayashi Y."/>
            <person name="Nakagawa T."/>
            <person name="Ezawa T."/>
            <person name="Yamaguchi K."/>
            <person name="Bino T."/>
            <person name="Nishimoto Y."/>
            <person name="Shigenobu S."/>
            <person name="Kawaguchi M."/>
        </authorList>
    </citation>
    <scope>NUCLEOTIDE SEQUENCE</scope>
    <source>
        <strain evidence="2">HR1</strain>
    </source>
</reference>
<dbReference type="EMBL" id="BLAL01000013">
    <property type="protein sequence ID" value="GES75081.1"/>
    <property type="molecule type" value="Genomic_DNA"/>
</dbReference>
<feature type="region of interest" description="Disordered" evidence="1">
    <location>
        <begin position="15"/>
        <end position="42"/>
    </location>
</feature>
<dbReference type="Proteomes" id="UP000615446">
    <property type="component" value="Unassembled WGS sequence"/>
</dbReference>
<proteinExistence type="predicted"/>
<dbReference type="OrthoDB" id="10620050at2759"/>
<evidence type="ECO:0000313" key="2">
    <source>
        <dbReference type="EMBL" id="GES75081.1"/>
    </source>
</evidence>
<sequence length="166" mass="18488">MITAPGYRFELHTSKVAPVSQNQGPPKIKSDPSQSGPTTMNSPALVSIDASIGVFSSTTQFTNTILLWLESDELDSDELVSYDKLDSDELLPDDELDSDELLSDELLSDDELDSEELDSDELLSDEVDLGGILLFLILVSRINWMLKIILFFRFCNQSPFVLLVLQ</sequence>
<evidence type="ECO:0000313" key="3">
    <source>
        <dbReference type="Proteomes" id="UP000615446"/>
    </source>
</evidence>
<name>A0A8H3QDD1_9GLOM</name>
<accession>A0A8H3QDD1</accession>
<evidence type="ECO:0000256" key="1">
    <source>
        <dbReference type="SAM" id="MobiDB-lite"/>
    </source>
</evidence>
<dbReference type="AlphaFoldDB" id="A0A8H3QDD1"/>
<comment type="caution">
    <text evidence="2">The sequence shown here is derived from an EMBL/GenBank/DDBJ whole genome shotgun (WGS) entry which is preliminary data.</text>
</comment>
<organism evidence="2 3">
    <name type="scientific">Rhizophagus clarus</name>
    <dbReference type="NCBI Taxonomy" id="94130"/>
    <lineage>
        <taxon>Eukaryota</taxon>
        <taxon>Fungi</taxon>
        <taxon>Fungi incertae sedis</taxon>
        <taxon>Mucoromycota</taxon>
        <taxon>Glomeromycotina</taxon>
        <taxon>Glomeromycetes</taxon>
        <taxon>Glomerales</taxon>
        <taxon>Glomeraceae</taxon>
        <taxon>Rhizophagus</taxon>
    </lineage>
</organism>
<feature type="compositionally biased region" description="Polar residues" evidence="1">
    <location>
        <begin position="31"/>
        <end position="42"/>
    </location>
</feature>